<dbReference type="SUPFAM" id="SSF63829">
    <property type="entry name" value="Calcium-dependent phosphotriesterase"/>
    <property type="match status" value="1"/>
</dbReference>
<dbReference type="GO" id="GO:0004497">
    <property type="term" value="F:monooxygenase activity"/>
    <property type="evidence" value="ECO:0007669"/>
    <property type="project" value="UniProtKB-KW"/>
</dbReference>
<reference evidence="3" key="1">
    <citation type="journal article" date="2014" name="Int. J. Syst. Evol. Microbiol.">
        <title>Complete genome sequence of Corynebacterium casei LMG S-19264T (=DSM 44701T), isolated from a smear-ripened cheese.</title>
        <authorList>
            <consortium name="US DOE Joint Genome Institute (JGI-PGF)"/>
            <person name="Walter F."/>
            <person name="Albersmeier A."/>
            <person name="Kalinowski J."/>
            <person name="Ruckert C."/>
        </authorList>
    </citation>
    <scope>NUCLEOTIDE SEQUENCE</scope>
    <source>
        <strain evidence="3">KCTC 12368</strain>
    </source>
</reference>
<keyword evidence="3" id="KW-0560">Oxidoreductase</keyword>
<evidence type="ECO:0000313" key="3">
    <source>
        <dbReference type="EMBL" id="GGZ12416.1"/>
    </source>
</evidence>
<dbReference type="AlphaFoldDB" id="A0A918PJ01"/>
<keyword evidence="1" id="KW-0732">Signal</keyword>
<dbReference type="PANTHER" id="PTHR10680">
    <property type="entry name" value="PEPTIDYL-GLYCINE ALPHA-AMIDATING MONOOXYGENASE"/>
    <property type="match status" value="1"/>
</dbReference>
<sequence length="367" mass="41310">MNSRRKFIGNSAMALGAASMMPRWSFALHTNKPADELIVGHGDYQYKVHKDWAKIGAAYTSILNCHEMVMDSKGRLLMIGDHTDNNILVFDKSGKLLDHWGTQYPGGHGLTLHQEGEEDVLYIADCGWFQDRQGKMQRQAGFVSKTDINGRLIFNLPDPHTIGVYKEDQPYMPTEIAVGPNGDVYVADGYGSDYILQYDHNGQFIRRFGGHDNANPDENLQNAHGVAVDLRGPKPMLVCTSRTENCFKYFTLDGQYVKTVSLPGLFVCRPVFDGDNLYAGVCWSKTREENKGWVRDTGFVTVMEGDRVVSNPGGTAPEYVDGELQQMYRAENPLFNHGHDVCVDEDKNLYICQWNAHHTPPIKLERI</sequence>
<dbReference type="EMBL" id="BMWX01000001">
    <property type="protein sequence ID" value="GGZ12416.1"/>
    <property type="molecule type" value="Genomic_DNA"/>
</dbReference>
<keyword evidence="3" id="KW-0503">Monooxygenase</keyword>
<evidence type="ECO:0000256" key="1">
    <source>
        <dbReference type="ARBA" id="ARBA00022729"/>
    </source>
</evidence>
<keyword evidence="4" id="KW-1185">Reference proteome</keyword>
<comment type="caution">
    <text evidence="3">The sequence shown here is derived from an EMBL/GenBank/DDBJ whole genome shotgun (WGS) entry which is preliminary data.</text>
</comment>
<reference evidence="3" key="2">
    <citation type="submission" date="2020-09" db="EMBL/GenBank/DDBJ databases">
        <authorList>
            <person name="Sun Q."/>
            <person name="Kim S."/>
        </authorList>
    </citation>
    <scope>NUCLEOTIDE SEQUENCE</scope>
    <source>
        <strain evidence="3">KCTC 12368</strain>
    </source>
</reference>
<protein>
    <submittedName>
        <fullName evidence="3">Peptidylglycine monooxygenase</fullName>
    </submittedName>
</protein>
<dbReference type="RefSeq" id="WP_018475185.1">
    <property type="nucleotide sequence ID" value="NZ_BMWX01000001.1"/>
</dbReference>
<proteinExistence type="predicted"/>
<evidence type="ECO:0000256" key="2">
    <source>
        <dbReference type="ARBA" id="ARBA00023180"/>
    </source>
</evidence>
<dbReference type="Gene3D" id="2.120.10.30">
    <property type="entry name" value="TolB, C-terminal domain"/>
    <property type="match status" value="1"/>
</dbReference>
<evidence type="ECO:0000313" key="4">
    <source>
        <dbReference type="Proteomes" id="UP000619457"/>
    </source>
</evidence>
<organism evidence="3 4">
    <name type="scientific">Echinicola pacifica</name>
    <dbReference type="NCBI Taxonomy" id="346377"/>
    <lineage>
        <taxon>Bacteria</taxon>
        <taxon>Pseudomonadati</taxon>
        <taxon>Bacteroidota</taxon>
        <taxon>Cytophagia</taxon>
        <taxon>Cytophagales</taxon>
        <taxon>Cyclobacteriaceae</taxon>
        <taxon>Echinicola</taxon>
    </lineage>
</organism>
<dbReference type="PROSITE" id="PS51318">
    <property type="entry name" value="TAT"/>
    <property type="match status" value="1"/>
</dbReference>
<dbReference type="Proteomes" id="UP000619457">
    <property type="component" value="Unassembled WGS sequence"/>
</dbReference>
<dbReference type="InterPro" id="IPR006311">
    <property type="entry name" value="TAT_signal"/>
</dbReference>
<gene>
    <name evidence="3" type="primary">pam</name>
    <name evidence="3" type="ORF">GCM10007049_00130</name>
</gene>
<dbReference type="InterPro" id="IPR011042">
    <property type="entry name" value="6-blade_b-propeller_TolB-like"/>
</dbReference>
<keyword evidence="2" id="KW-0325">Glycoprotein</keyword>
<accession>A0A918PJ01</accession>
<name>A0A918PJ01_9BACT</name>